<evidence type="ECO:0000313" key="2">
    <source>
        <dbReference type="Proteomes" id="UP001196413"/>
    </source>
</evidence>
<protein>
    <submittedName>
        <fullName evidence="1">Uncharacterized protein</fullName>
    </submittedName>
</protein>
<dbReference type="AlphaFoldDB" id="A0AAD5M1E7"/>
<dbReference type="Proteomes" id="UP001196413">
    <property type="component" value="Unassembled WGS sequence"/>
</dbReference>
<keyword evidence="2" id="KW-1185">Reference proteome</keyword>
<organism evidence="1 2">
    <name type="scientific">Parelaphostrongylus tenuis</name>
    <name type="common">Meningeal worm</name>
    <dbReference type="NCBI Taxonomy" id="148309"/>
    <lineage>
        <taxon>Eukaryota</taxon>
        <taxon>Metazoa</taxon>
        <taxon>Ecdysozoa</taxon>
        <taxon>Nematoda</taxon>
        <taxon>Chromadorea</taxon>
        <taxon>Rhabditida</taxon>
        <taxon>Rhabditina</taxon>
        <taxon>Rhabditomorpha</taxon>
        <taxon>Strongyloidea</taxon>
        <taxon>Metastrongylidae</taxon>
        <taxon>Parelaphostrongylus</taxon>
    </lineage>
</organism>
<proteinExistence type="predicted"/>
<reference evidence="1" key="1">
    <citation type="submission" date="2021-06" db="EMBL/GenBank/DDBJ databases">
        <title>Parelaphostrongylus tenuis whole genome reference sequence.</title>
        <authorList>
            <person name="Garwood T.J."/>
            <person name="Larsen P.A."/>
            <person name="Fountain-Jones N.M."/>
            <person name="Garbe J.R."/>
            <person name="Macchietto M.G."/>
            <person name="Kania S.A."/>
            <person name="Gerhold R.W."/>
            <person name="Richards J.E."/>
            <person name="Wolf T.M."/>
        </authorList>
    </citation>
    <scope>NUCLEOTIDE SEQUENCE</scope>
    <source>
        <strain evidence="1">MNPRO001-30</strain>
        <tissue evidence="1">Meninges</tissue>
    </source>
</reference>
<comment type="caution">
    <text evidence="1">The sequence shown here is derived from an EMBL/GenBank/DDBJ whole genome shotgun (WGS) entry which is preliminary data.</text>
</comment>
<accession>A0AAD5M1E7</accession>
<name>A0AAD5M1E7_PARTN</name>
<gene>
    <name evidence="1" type="ORF">KIN20_006200</name>
</gene>
<evidence type="ECO:0000313" key="1">
    <source>
        <dbReference type="EMBL" id="KAJ1350415.1"/>
    </source>
</evidence>
<dbReference type="EMBL" id="JAHQIW010000858">
    <property type="protein sequence ID" value="KAJ1350415.1"/>
    <property type="molecule type" value="Genomic_DNA"/>
</dbReference>
<sequence>MRDHLQKLSAVTAQIRLPQSVIARDGPESSTRTVGATPTCYSCGKDPSAQPTLKFYVQKNFALGRFWVLVGHAVFGIARQQADNFVLRSGRVHRDELQKLAFRNNSVSSFSRIVNNLTLESRLATSWSNYAGPRYHIHRIADIAPSDCHSLRTLKQNLREKKFKTATPEKQILRLLDRQPRSFGRKAFNLFSRK</sequence>